<keyword evidence="9" id="KW-1185">Reference proteome</keyword>
<keyword evidence="6" id="KW-0539">Nucleus</keyword>
<keyword evidence="3" id="KW-0805">Transcription regulation</keyword>
<name>A0A439DDR2_9PEZI</name>
<dbReference type="PANTHER" id="PTHR36206:SF12">
    <property type="entry name" value="ASPERCRYPTIN BIOSYNTHESIS CLUSTER-SPECIFIC TRANSCRIPTION REGULATOR ATNN-RELATED"/>
    <property type="match status" value="1"/>
</dbReference>
<evidence type="ECO:0000313" key="9">
    <source>
        <dbReference type="Proteomes" id="UP000286045"/>
    </source>
</evidence>
<evidence type="ECO:0000256" key="2">
    <source>
        <dbReference type="ARBA" id="ARBA00022833"/>
    </source>
</evidence>
<proteinExistence type="predicted"/>
<dbReference type="InterPro" id="IPR052360">
    <property type="entry name" value="Transcr_Regulatory_Proteins"/>
</dbReference>
<protein>
    <submittedName>
        <fullName evidence="8">Uncharacterized protein</fullName>
    </submittedName>
</protein>
<organism evidence="8 9">
    <name type="scientific">Xylaria grammica</name>
    <dbReference type="NCBI Taxonomy" id="363999"/>
    <lineage>
        <taxon>Eukaryota</taxon>
        <taxon>Fungi</taxon>
        <taxon>Dikarya</taxon>
        <taxon>Ascomycota</taxon>
        <taxon>Pezizomycotina</taxon>
        <taxon>Sordariomycetes</taxon>
        <taxon>Xylariomycetidae</taxon>
        <taxon>Xylariales</taxon>
        <taxon>Xylariaceae</taxon>
        <taxon>Xylaria</taxon>
    </lineage>
</organism>
<evidence type="ECO:0000256" key="3">
    <source>
        <dbReference type="ARBA" id="ARBA00023015"/>
    </source>
</evidence>
<evidence type="ECO:0000256" key="4">
    <source>
        <dbReference type="ARBA" id="ARBA00023125"/>
    </source>
</evidence>
<dbReference type="EMBL" id="RYZI01000048">
    <property type="protein sequence ID" value="RWA12525.1"/>
    <property type="molecule type" value="Genomic_DNA"/>
</dbReference>
<evidence type="ECO:0000313" key="8">
    <source>
        <dbReference type="EMBL" id="RWA12525.1"/>
    </source>
</evidence>
<dbReference type="Proteomes" id="UP000286045">
    <property type="component" value="Unassembled WGS sequence"/>
</dbReference>
<evidence type="ECO:0000256" key="1">
    <source>
        <dbReference type="ARBA" id="ARBA00022723"/>
    </source>
</evidence>
<keyword evidence="5" id="KW-0804">Transcription</keyword>
<reference evidence="8 9" key="1">
    <citation type="submission" date="2018-12" db="EMBL/GenBank/DDBJ databases">
        <title>Draft genome sequence of Xylaria grammica IHI A82.</title>
        <authorList>
            <person name="Buettner E."/>
            <person name="Kellner H."/>
        </authorList>
    </citation>
    <scope>NUCLEOTIDE SEQUENCE [LARGE SCALE GENOMIC DNA]</scope>
    <source>
        <strain evidence="8 9">IHI A82</strain>
    </source>
</reference>
<sequence length="367" mass="40758">MRSLRKYMSTSIDNKGAVLAVVPLICSVLFFCFENTQGNTEAALQHLNSGIAILARQKGRDRLVPENPDHEYLELLEQMLTRLDLQASMFDDARLPLTRLTPIMGSKTSAFDTFKTMDNAQSELTKLQNRMMRFLISNNSFKFWPEQDLLEEVKLEKQAIDEAYTEWNEKFDRFVCGQSSTPSEHNDCHSGSDNSKMIHGEEWAPGQAHESAQDPAITILRIHYHVSRLLLAASLPYDTSVFCGPSGSPHYHTLNKVLDLIESPPQAHGAGSRSIGVETGIIAPLFLVVMKCTDPTIFGRAFNLLSAISGRREGMFSSRVLTEIATRVASQHQIPHITAALEYQAGDALEERVNGLAGVAKNLGIIL</sequence>
<feature type="coiled-coil region" evidence="7">
    <location>
        <begin position="117"/>
        <end position="170"/>
    </location>
</feature>
<dbReference type="AlphaFoldDB" id="A0A439DDR2"/>
<dbReference type="STRING" id="363999.A0A439DDR2"/>
<evidence type="ECO:0000256" key="5">
    <source>
        <dbReference type="ARBA" id="ARBA00023163"/>
    </source>
</evidence>
<keyword evidence="1" id="KW-0479">Metal-binding</keyword>
<dbReference type="GO" id="GO:0046872">
    <property type="term" value="F:metal ion binding"/>
    <property type="evidence" value="ECO:0007669"/>
    <property type="project" value="UniProtKB-KW"/>
</dbReference>
<dbReference type="GO" id="GO:0003677">
    <property type="term" value="F:DNA binding"/>
    <property type="evidence" value="ECO:0007669"/>
    <property type="project" value="UniProtKB-KW"/>
</dbReference>
<evidence type="ECO:0000256" key="6">
    <source>
        <dbReference type="ARBA" id="ARBA00023242"/>
    </source>
</evidence>
<keyword evidence="4" id="KW-0238">DNA-binding</keyword>
<keyword evidence="2" id="KW-0862">Zinc</keyword>
<gene>
    <name evidence="8" type="ORF">EKO27_g2552</name>
</gene>
<evidence type="ECO:0000256" key="7">
    <source>
        <dbReference type="SAM" id="Coils"/>
    </source>
</evidence>
<accession>A0A439DDR2</accession>
<dbReference type="PANTHER" id="PTHR36206">
    <property type="entry name" value="ASPERCRYPTIN BIOSYNTHESIS CLUSTER-SPECIFIC TRANSCRIPTION REGULATOR ATNN-RELATED"/>
    <property type="match status" value="1"/>
</dbReference>
<comment type="caution">
    <text evidence="8">The sequence shown here is derived from an EMBL/GenBank/DDBJ whole genome shotgun (WGS) entry which is preliminary data.</text>
</comment>
<keyword evidence="7" id="KW-0175">Coiled coil</keyword>